<dbReference type="InterPro" id="IPR050295">
    <property type="entry name" value="Plant_2OG-oxidoreductases"/>
</dbReference>
<keyword evidence="6 9" id="KW-0560">Oxidoreductase</keyword>
<dbReference type="GO" id="GO:0046872">
    <property type="term" value="F:metal ion binding"/>
    <property type="evidence" value="ECO:0007669"/>
    <property type="project" value="UniProtKB-KW"/>
</dbReference>
<dbReference type="PANTHER" id="PTHR47991">
    <property type="entry name" value="OXOGLUTARATE/IRON-DEPENDENT DIOXYGENASE"/>
    <property type="match status" value="1"/>
</dbReference>
<comment type="caution">
    <text evidence="11">The sequence shown here is derived from an EMBL/GenBank/DDBJ whole genome shotgun (WGS) entry which is preliminary data.</text>
</comment>
<dbReference type="Gene3D" id="2.60.120.330">
    <property type="entry name" value="B-lactam Antibiotic, Isopenicillin N Synthase, Chain"/>
    <property type="match status" value="1"/>
</dbReference>
<dbReference type="Pfam" id="PF14226">
    <property type="entry name" value="DIOX_N"/>
    <property type="match status" value="1"/>
</dbReference>
<evidence type="ECO:0000256" key="2">
    <source>
        <dbReference type="ARBA" id="ARBA00008056"/>
    </source>
</evidence>
<evidence type="ECO:0000256" key="1">
    <source>
        <dbReference type="ARBA" id="ARBA00001961"/>
    </source>
</evidence>
<dbReference type="Pfam" id="PF03171">
    <property type="entry name" value="2OG-FeII_Oxy"/>
    <property type="match status" value="1"/>
</dbReference>
<accession>A0A443PP61</accession>
<keyword evidence="3 9" id="KW-0479">Metal-binding</keyword>
<gene>
    <name evidence="11" type="ORF">CKAN_02179200</name>
</gene>
<evidence type="ECO:0000313" key="11">
    <source>
        <dbReference type="EMBL" id="RWR92576.1"/>
    </source>
</evidence>
<dbReference type="GO" id="GO:0009813">
    <property type="term" value="P:flavonoid biosynthetic process"/>
    <property type="evidence" value="ECO:0007669"/>
    <property type="project" value="UniProtKB-KW"/>
</dbReference>
<dbReference type="GO" id="GO:0051213">
    <property type="term" value="F:dioxygenase activity"/>
    <property type="evidence" value="ECO:0007669"/>
    <property type="project" value="UniProtKB-KW"/>
</dbReference>
<evidence type="ECO:0000313" key="12">
    <source>
        <dbReference type="Proteomes" id="UP000283530"/>
    </source>
</evidence>
<keyword evidence="5" id="KW-0223">Dioxygenase</keyword>
<evidence type="ECO:0000256" key="9">
    <source>
        <dbReference type="RuleBase" id="RU003682"/>
    </source>
</evidence>
<keyword evidence="8" id="KW-0284">Flavonoid biosynthesis</keyword>
<evidence type="ECO:0000256" key="5">
    <source>
        <dbReference type="ARBA" id="ARBA00022964"/>
    </source>
</evidence>
<dbReference type="AlphaFoldDB" id="A0A443PP61"/>
<dbReference type="SUPFAM" id="SSF51197">
    <property type="entry name" value="Clavaminate synthase-like"/>
    <property type="match status" value="1"/>
</dbReference>
<dbReference type="PROSITE" id="PS51471">
    <property type="entry name" value="FE2OG_OXY"/>
    <property type="match status" value="1"/>
</dbReference>
<evidence type="ECO:0000259" key="10">
    <source>
        <dbReference type="PROSITE" id="PS51471"/>
    </source>
</evidence>
<keyword evidence="4" id="KW-0847">Vitamin C</keyword>
<dbReference type="GO" id="GO:0031418">
    <property type="term" value="F:L-ascorbic acid binding"/>
    <property type="evidence" value="ECO:0007669"/>
    <property type="project" value="UniProtKB-KW"/>
</dbReference>
<evidence type="ECO:0000256" key="6">
    <source>
        <dbReference type="ARBA" id="ARBA00023002"/>
    </source>
</evidence>
<dbReference type="FunFam" id="2.60.120.330:FF:000009">
    <property type="entry name" value="Flavonol synthase"/>
    <property type="match status" value="1"/>
</dbReference>
<keyword evidence="12" id="KW-1185">Reference proteome</keyword>
<comment type="cofactor">
    <cofactor evidence="1">
        <name>L-ascorbate</name>
        <dbReference type="ChEBI" id="CHEBI:38290"/>
    </cofactor>
</comment>
<feature type="domain" description="Fe2OG dioxygenase" evidence="10">
    <location>
        <begin position="193"/>
        <end position="293"/>
    </location>
</feature>
<evidence type="ECO:0000256" key="4">
    <source>
        <dbReference type="ARBA" id="ARBA00022896"/>
    </source>
</evidence>
<dbReference type="InterPro" id="IPR044861">
    <property type="entry name" value="IPNS-like_FE2OG_OXY"/>
</dbReference>
<sequence length="332" mass="37926">MAEVERVQSLASFGLKELPAKFVRPAQEQPANSKAIEGLEIPKISLSQPLDVLIDQLSRAASEWGGFVLTDHGIAPELIGRLQEVGREFFRLPQEEKESYANDPTSGTMEGYGTKMTKNLEQKVEWIDYYFHVMCPHSRVNFDLWPKKPPSYREVTEEYTKETLRMMDRVLELLSLGLGLEGKTLKERLGGEKIELEMKINFYPPCPQPELALGVEAHTDMSALTFLVQNDVQGLQFWKDGNWVAVDFSKDDLFVHIGDQIEVLSNGKYRSVLHRSLVNKEQERMSWAVFCAPPGDVLSGPLPQLVDDNNPPQYNTKTYKEFQYRKFNKIPQ</sequence>
<dbReference type="InterPro" id="IPR005123">
    <property type="entry name" value="Oxoglu/Fe-dep_dioxygenase_dom"/>
</dbReference>
<organism evidence="11 12">
    <name type="scientific">Cinnamomum micranthum f. kanehirae</name>
    <dbReference type="NCBI Taxonomy" id="337451"/>
    <lineage>
        <taxon>Eukaryota</taxon>
        <taxon>Viridiplantae</taxon>
        <taxon>Streptophyta</taxon>
        <taxon>Embryophyta</taxon>
        <taxon>Tracheophyta</taxon>
        <taxon>Spermatophyta</taxon>
        <taxon>Magnoliopsida</taxon>
        <taxon>Magnoliidae</taxon>
        <taxon>Laurales</taxon>
        <taxon>Lauraceae</taxon>
        <taxon>Cinnamomum</taxon>
    </lineage>
</organism>
<dbReference type="EMBL" id="QPKB01000009">
    <property type="protein sequence ID" value="RWR92576.1"/>
    <property type="molecule type" value="Genomic_DNA"/>
</dbReference>
<proteinExistence type="inferred from homology"/>
<evidence type="ECO:0000256" key="8">
    <source>
        <dbReference type="ARBA" id="ARBA00023241"/>
    </source>
</evidence>
<protein>
    <submittedName>
        <fullName evidence="11">Flavonol synthase</fullName>
    </submittedName>
</protein>
<dbReference type="InterPro" id="IPR027443">
    <property type="entry name" value="IPNS-like_sf"/>
</dbReference>
<dbReference type="InterPro" id="IPR026992">
    <property type="entry name" value="DIOX_N"/>
</dbReference>
<dbReference type="GO" id="GO:0046148">
    <property type="term" value="P:pigment biosynthetic process"/>
    <property type="evidence" value="ECO:0007669"/>
    <property type="project" value="UniProtKB-ARBA"/>
</dbReference>
<dbReference type="OrthoDB" id="288590at2759"/>
<reference evidence="11 12" key="1">
    <citation type="journal article" date="2019" name="Nat. Plants">
        <title>Stout camphor tree genome fills gaps in understanding of flowering plant genome evolution.</title>
        <authorList>
            <person name="Chaw S.M."/>
            <person name="Liu Y.C."/>
            <person name="Wu Y.W."/>
            <person name="Wang H.Y."/>
            <person name="Lin C.I."/>
            <person name="Wu C.S."/>
            <person name="Ke H.M."/>
            <person name="Chang L.Y."/>
            <person name="Hsu C.Y."/>
            <person name="Yang H.T."/>
            <person name="Sudianto E."/>
            <person name="Hsu M.H."/>
            <person name="Wu K.P."/>
            <person name="Wang L.N."/>
            <person name="Leebens-Mack J.H."/>
            <person name="Tsai I.J."/>
        </authorList>
    </citation>
    <scope>NUCLEOTIDE SEQUENCE [LARGE SCALE GENOMIC DNA]</scope>
    <source>
        <strain evidence="12">cv. Chaw 1501</strain>
        <tissue evidence="11">Young leaves</tissue>
    </source>
</reference>
<dbReference type="STRING" id="337451.A0A443PP61"/>
<evidence type="ECO:0000256" key="3">
    <source>
        <dbReference type="ARBA" id="ARBA00022723"/>
    </source>
</evidence>
<keyword evidence="7 9" id="KW-0408">Iron</keyword>
<comment type="similarity">
    <text evidence="2 9">Belongs to the iron/ascorbate-dependent oxidoreductase family.</text>
</comment>
<evidence type="ECO:0000256" key="7">
    <source>
        <dbReference type="ARBA" id="ARBA00023004"/>
    </source>
</evidence>
<name>A0A443PP61_9MAGN</name>
<dbReference type="Proteomes" id="UP000283530">
    <property type="component" value="Unassembled WGS sequence"/>
</dbReference>